<dbReference type="Pfam" id="PF04304">
    <property type="entry name" value="DUF454"/>
    <property type="match status" value="1"/>
</dbReference>
<sequence length="129" mass="14521">MPKFIFISLGFLFIALGGLGLVLPIMPTTPFLLLAAACFARSSPRFYDWLLNIHVFGSLIKNWQETRSIPKKSKLVAIFSIILMGGLSIIFFIEMTFLKILVTAILLFNVVFIARIKSTEQVKLTKKNP</sequence>
<dbReference type="EMBL" id="UOFU01000107">
    <property type="protein sequence ID" value="VAW96938.1"/>
    <property type="molecule type" value="Genomic_DNA"/>
</dbReference>
<organism evidence="2">
    <name type="scientific">hydrothermal vent metagenome</name>
    <dbReference type="NCBI Taxonomy" id="652676"/>
    <lineage>
        <taxon>unclassified sequences</taxon>
        <taxon>metagenomes</taxon>
        <taxon>ecological metagenomes</taxon>
    </lineage>
</organism>
<name>A0A3B0ZTX2_9ZZZZ</name>
<dbReference type="PANTHER" id="PTHR35813">
    <property type="entry name" value="INNER MEMBRANE PROTEIN YBAN"/>
    <property type="match status" value="1"/>
</dbReference>
<protein>
    <submittedName>
        <fullName evidence="2">Inner membrane protein YbaN</fullName>
    </submittedName>
</protein>
<keyword evidence="1" id="KW-1133">Transmembrane helix</keyword>
<dbReference type="PIRSF" id="PIRSF016789">
    <property type="entry name" value="DUF454"/>
    <property type="match status" value="1"/>
</dbReference>
<dbReference type="AlphaFoldDB" id="A0A3B0ZTX2"/>
<proteinExistence type="predicted"/>
<accession>A0A3B0ZTX2</accession>
<keyword evidence="1" id="KW-0472">Membrane</keyword>
<evidence type="ECO:0000313" key="2">
    <source>
        <dbReference type="EMBL" id="VAW96938.1"/>
    </source>
</evidence>
<evidence type="ECO:0000256" key="1">
    <source>
        <dbReference type="SAM" id="Phobius"/>
    </source>
</evidence>
<gene>
    <name evidence="2" type="ORF">MNBD_GAMMA20-915</name>
</gene>
<dbReference type="InterPro" id="IPR007401">
    <property type="entry name" value="DUF454"/>
</dbReference>
<dbReference type="PANTHER" id="PTHR35813:SF1">
    <property type="entry name" value="INNER MEMBRANE PROTEIN YBAN"/>
    <property type="match status" value="1"/>
</dbReference>
<feature type="transmembrane region" description="Helical" evidence="1">
    <location>
        <begin position="99"/>
        <end position="116"/>
    </location>
</feature>
<feature type="transmembrane region" description="Helical" evidence="1">
    <location>
        <begin position="75"/>
        <end position="93"/>
    </location>
</feature>
<dbReference type="GO" id="GO:0005886">
    <property type="term" value="C:plasma membrane"/>
    <property type="evidence" value="ECO:0007669"/>
    <property type="project" value="TreeGrafter"/>
</dbReference>
<keyword evidence="1" id="KW-0812">Transmembrane</keyword>
<reference evidence="2" key="1">
    <citation type="submission" date="2018-06" db="EMBL/GenBank/DDBJ databases">
        <authorList>
            <person name="Zhirakovskaya E."/>
        </authorList>
    </citation>
    <scope>NUCLEOTIDE SEQUENCE</scope>
</reference>